<feature type="compositionally biased region" description="Basic residues" evidence="9">
    <location>
        <begin position="314"/>
        <end position="337"/>
    </location>
</feature>
<keyword evidence="5 8" id="KW-0339">Growth factor</keyword>
<dbReference type="PANTHER" id="PTHR11848:SF270">
    <property type="entry name" value="BONE MORPHOGENETIC PROTEIN 3-LIKE"/>
    <property type="match status" value="1"/>
</dbReference>
<reference evidence="12" key="1">
    <citation type="submission" date="2022-11" db="UniProtKB">
        <authorList>
            <consortium name="EnsemblMetazoa"/>
        </authorList>
    </citation>
    <scope>IDENTIFICATION</scope>
</reference>
<dbReference type="SUPFAM" id="SSF57501">
    <property type="entry name" value="Cystine-knot cytokines"/>
    <property type="match status" value="1"/>
</dbReference>
<dbReference type="Pfam" id="PF00019">
    <property type="entry name" value="TGF_beta"/>
    <property type="match status" value="1"/>
</dbReference>
<dbReference type="InterPro" id="IPR017948">
    <property type="entry name" value="TGFb_CS"/>
</dbReference>
<evidence type="ECO:0000313" key="13">
    <source>
        <dbReference type="Proteomes" id="UP000887568"/>
    </source>
</evidence>
<dbReference type="GO" id="GO:0005615">
    <property type="term" value="C:extracellular space"/>
    <property type="evidence" value="ECO:0007669"/>
    <property type="project" value="TreeGrafter"/>
</dbReference>
<dbReference type="GeneID" id="119732598"/>
<comment type="similarity">
    <text evidence="2 8">Belongs to the TGF-beta family.</text>
</comment>
<dbReference type="PANTHER" id="PTHR11848">
    <property type="entry name" value="TGF-BETA FAMILY"/>
    <property type="match status" value="1"/>
</dbReference>
<evidence type="ECO:0000256" key="6">
    <source>
        <dbReference type="ARBA" id="ARBA00023157"/>
    </source>
</evidence>
<keyword evidence="4 10" id="KW-0732">Signal</keyword>
<dbReference type="InterPro" id="IPR001839">
    <property type="entry name" value="TGF-b_C"/>
</dbReference>
<dbReference type="InterPro" id="IPR015615">
    <property type="entry name" value="TGF-beta-rel"/>
</dbReference>
<dbReference type="GO" id="GO:0005125">
    <property type="term" value="F:cytokine activity"/>
    <property type="evidence" value="ECO:0007669"/>
    <property type="project" value="TreeGrafter"/>
</dbReference>
<proteinExistence type="inferred from homology"/>
<dbReference type="PROSITE" id="PS51257">
    <property type="entry name" value="PROKAR_LIPOPROTEIN"/>
    <property type="match status" value="1"/>
</dbReference>
<dbReference type="AlphaFoldDB" id="A0A914AFF1"/>
<organism evidence="12 13">
    <name type="scientific">Patiria miniata</name>
    <name type="common">Bat star</name>
    <name type="synonym">Asterina miniata</name>
    <dbReference type="NCBI Taxonomy" id="46514"/>
    <lineage>
        <taxon>Eukaryota</taxon>
        <taxon>Metazoa</taxon>
        <taxon>Echinodermata</taxon>
        <taxon>Eleutherozoa</taxon>
        <taxon>Asterozoa</taxon>
        <taxon>Asteroidea</taxon>
        <taxon>Valvatacea</taxon>
        <taxon>Valvatida</taxon>
        <taxon>Asterinidae</taxon>
        <taxon>Patiria</taxon>
    </lineage>
</organism>
<dbReference type="Gene3D" id="2.10.90.10">
    <property type="entry name" value="Cystine-knot cytokines"/>
    <property type="match status" value="1"/>
</dbReference>
<protein>
    <recommendedName>
        <fullName evidence="11">TGF-beta family profile domain-containing protein</fullName>
    </recommendedName>
</protein>
<evidence type="ECO:0000259" key="11">
    <source>
        <dbReference type="PROSITE" id="PS51362"/>
    </source>
</evidence>
<sequence>MEYRVHIVQLLILMSCLATVLCKELSSSVNRESIQRPYTKDGKLVDPSDPWSRKRYHAADVHPPKRIMKLMQQLSKNEDLLKERGNTVRSYLPNLRFACNEPTYVFSIKSHKTESLRSVELHFFASKPSNLIDSESTIDIHLHLITNTSSACQPIGVQQRPAKARGWQVIDVTAQIAHLLKPILESENSQITVGVSFRLQETGGSHDTSRERTTNEKIMSNHARPFLLVYAEDDDSSGNSVLQWTQEGAKTKTAPSETTHPMEARSPTQVRSHTRHARSVDGNVHSIMTNEFPEGSTNVAHQATFQHFNEQDSKRRKAKKRTSKKRKRVSKKQHRKAPLLDPSSSVVEDESEEQAAMNDDRDQNTVLPMSPNDGPCSRHAMFVSFDTIDWDGYVIAPTGFEAFYCTGACSFPLSKTDNPSNHATIQSVMSVAGIQAKIPPPCCVPEKLTSLSILFLDENDNVGLKSYKNMVVESCGCR</sequence>
<keyword evidence="3" id="KW-0964">Secreted</keyword>
<keyword evidence="13" id="KW-1185">Reference proteome</keyword>
<feature type="compositionally biased region" description="Polar residues" evidence="9">
    <location>
        <begin position="238"/>
        <end position="259"/>
    </location>
</feature>
<dbReference type="PROSITE" id="PS51362">
    <property type="entry name" value="TGF_BETA_2"/>
    <property type="match status" value="1"/>
</dbReference>
<feature type="region of interest" description="Disordered" evidence="9">
    <location>
        <begin position="238"/>
        <end position="291"/>
    </location>
</feature>
<name>A0A914AFF1_PATMI</name>
<dbReference type="SMART" id="SM00204">
    <property type="entry name" value="TGFB"/>
    <property type="match status" value="1"/>
</dbReference>
<dbReference type="FunFam" id="2.10.90.10:FF:000001">
    <property type="entry name" value="Bone morphogenetic protein 4"/>
    <property type="match status" value="1"/>
</dbReference>
<dbReference type="Proteomes" id="UP000887568">
    <property type="component" value="Unplaced"/>
</dbReference>
<comment type="subcellular location">
    <subcellularLocation>
        <location evidence="1">Secreted</location>
    </subcellularLocation>
</comment>
<evidence type="ECO:0000256" key="2">
    <source>
        <dbReference type="ARBA" id="ARBA00006656"/>
    </source>
</evidence>
<feature type="chain" id="PRO_5037064596" description="TGF-beta family profile domain-containing protein" evidence="10">
    <location>
        <begin position="23"/>
        <end position="478"/>
    </location>
</feature>
<dbReference type="RefSeq" id="XP_038062104.1">
    <property type="nucleotide sequence ID" value="XM_038206176.1"/>
</dbReference>
<keyword evidence="7" id="KW-0325">Glycoprotein</keyword>
<dbReference type="PROSITE" id="PS00250">
    <property type="entry name" value="TGF_BETA_1"/>
    <property type="match status" value="1"/>
</dbReference>
<evidence type="ECO:0000256" key="4">
    <source>
        <dbReference type="ARBA" id="ARBA00022729"/>
    </source>
</evidence>
<dbReference type="OrthoDB" id="5987191at2759"/>
<dbReference type="EnsemblMetazoa" id="XM_038206176.1">
    <property type="protein sequence ID" value="XP_038062104.1"/>
    <property type="gene ID" value="LOC119732598"/>
</dbReference>
<feature type="domain" description="TGF-beta family profile" evidence="11">
    <location>
        <begin position="350"/>
        <end position="478"/>
    </location>
</feature>
<dbReference type="InterPro" id="IPR029034">
    <property type="entry name" value="Cystine-knot_cytokine"/>
</dbReference>
<evidence type="ECO:0000256" key="10">
    <source>
        <dbReference type="SAM" id="SignalP"/>
    </source>
</evidence>
<evidence type="ECO:0000256" key="3">
    <source>
        <dbReference type="ARBA" id="ARBA00022525"/>
    </source>
</evidence>
<evidence type="ECO:0000256" key="1">
    <source>
        <dbReference type="ARBA" id="ARBA00004613"/>
    </source>
</evidence>
<dbReference type="GO" id="GO:0008083">
    <property type="term" value="F:growth factor activity"/>
    <property type="evidence" value="ECO:0007669"/>
    <property type="project" value="UniProtKB-KW"/>
</dbReference>
<evidence type="ECO:0000256" key="9">
    <source>
        <dbReference type="SAM" id="MobiDB-lite"/>
    </source>
</evidence>
<keyword evidence="6" id="KW-1015">Disulfide bond</keyword>
<evidence type="ECO:0000313" key="12">
    <source>
        <dbReference type="EnsemblMetazoa" id="XP_038062104.1"/>
    </source>
</evidence>
<feature type="region of interest" description="Disordered" evidence="9">
    <location>
        <begin position="306"/>
        <end position="366"/>
    </location>
</feature>
<evidence type="ECO:0000256" key="8">
    <source>
        <dbReference type="RuleBase" id="RU000354"/>
    </source>
</evidence>
<accession>A0A914AFF1</accession>
<evidence type="ECO:0000256" key="5">
    <source>
        <dbReference type="ARBA" id="ARBA00023030"/>
    </source>
</evidence>
<evidence type="ECO:0000256" key="7">
    <source>
        <dbReference type="ARBA" id="ARBA00023180"/>
    </source>
</evidence>
<feature type="signal peptide" evidence="10">
    <location>
        <begin position="1"/>
        <end position="22"/>
    </location>
</feature>